<evidence type="ECO:0008006" key="4">
    <source>
        <dbReference type="Google" id="ProtNLM"/>
    </source>
</evidence>
<keyword evidence="1" id="KW-0732">Signal</keyword>
<protein>
    <recommendedName>
        <fullName evidence="4">Secreted protein</fullName>
    </recommendedName>
</protein>
<comment type="caution">
    <text evidence="2">The sequence shown here is derived from an EMBL/GenBank/DDBJ whole genome shotgun (WGS) entry which is preliminary data.</text>
</comment>
<organism evidence="2 3">
    <name type="scientific">Pleurodeles waltl</name>
    <name type="common">Iberian ribbed newt</name>
    <dbReference type="NCBI Taxonomy" id="8319"/>
    <lineage>
        <taxon>Eukaryota</taxon>
        <taxon>Metazoa</taxon>
        <taxon>Chordata</taxon>
        <taxon>Craniata</taxon>
        <taxon>Vertebrata</taxon>
        <taxon>Euteleostomi</taxon>
        <taxon>Amphibia</taxon>
        <taxon>Batrachia</taxon>
        <taxon>Caudata</taxon>
        <taxon>Salamandroidea</taxon>
        <taxon>Salamandridae</taxon>
        <taxon>Pleurodelinae</taxon>
        <taxon>Pleurodeles</taxon>
    </lineage>
</organism>
<evidence type="ECO:0000313" key="3">
    <source>
        <dbReference type="Proteomes" id="UP001066276"/>
    </source>
</evidence>
<sequence length="159" mass="17500">MIYFLAHYCAVPLCYCTVLTAGTNSAQNIHSPCAHWKNRTILGRGHAAQGRRALARLRAQKRGSTCLGNIWRQRKQLYYSAVGTYNYTVSATKERTNAHSSAGRREEEALAGASRLCCQAEHSPLILRLTRLLRFSPRFFGVALSAALLVGEDAGTEGT</sequence>
<proteinExistence type="predicted"/>
<dbReference type="Proteomes" id="UP001066276">
    <property type="component" value="Chromosome 3_2"/>
</dbReference>
<gene>
    <name evidence="2" type="ORF">NDU88_007632</name>
</gene>
<reference evidence="2" key="1">
    <citation type="journal article" date="2022" name="bioRxiv">
        <title>Sequencing and chromosome-scale assembly of the giantPleurodeles waltlgenome.</title>
        <authorList>
            <person name="Brown T."/>
            <person name="Elewa A."/>
            <person name="Iarovenko S."/>
            <person name="Subramanian E."/>
            <person name="Araus A.J."/>
            <person name="Petzold A."/>
            <person name="Susuki M."/>
            <person name="Suzuki K.-i.T."/>
            <person name="Hayashi T."/>
            <person name="Toyoda A."/>
            <person name="Oliveira C."/>
            <person name="Osipova E."/>
            <person name="Leigh N.D."/>
            <person name="Simon A."/>
            <person name="Yun M.H."/>
        </authorList>
    </citation>
    <scope>NUCLEOTIDE SEQUENCE</scope>
    <source>
        <strain evidence="2">20211129_DDA</strain>
        <tissue evidence="2">Liver</tissue>
    </source>
</reference>
<evidence type="ECO:0000256" key="1">
    <source>
        <dbReference type="SAM" id="SignalP"/>
    </source>
</evidence>
<keyword evidence="3" id="KW-1185">Reference proteome</keyword>
<name>A0AAV7U0L9_PLEWA</name>
<dbReference type="EMBL" id="JANPWB010000006">
    <property type="protein sequence ID" value="KAJ1182442.1"/>
    <property type="molecule type" value="Genomic_DNA"/>
</dbReference>
<accession>A0AAV7U0L9</accession>
<evidence type="ECO:0000313" key="2">
    <source>
        <dbReference type="EMBL" id="KAJ1182442.1"/>
    </source>
</evidence>
<feature type="signal peptide" evidence="1">
    <location>
        <begin position="1"/>
        <end position="16"/>
    </location>
</feature>
<dbReference type="AlphaFoldDB" id="A0AAV7U0L9"/>
<feature type="chain" id="PRO_5043451318" description="Secreted protein" evidence="1">
    <location>
        <begin position="17"/>
        <end position="159"/>
    </location>
</feature>